<sequence>MSKTFTAQLKDIRDLTVEGMEYVMRQSISDVLVGAQTTQIGITQGATSFVEGAIPVGLTAELVNSLTVDGAEGADSYVVKIADMEIGDTMSFAWVAPYAHRIEAGFTGTDELGRTYNVPGRHFVGKNAAKFSDHVEARSAEVRR</sequence>
<evidence type="ECO:0008006" key="3">
    <source>
        <dbReference type="Google" id="ProtNLM"/>
    </source>
</evidence>
<keyword evidence="2" id="KW-1185">Reference proteome</keyword>
<evidence type="ECO:0000313" key="1">
    <source>
        <dbReference type="EMBL" id="MFC6760444.1"/>
    </source>
</evidence>
<comment type="caution">
    <text evidence="1">The sequence shown here is derived from an EMBL/GenBank/DDBJ whole genome shotgun (WGS) entry which is preliminary data.</text>
</comment>
<gene>
    <name evidence="1" type="ORF">ACFQFQ_14605</name>
</gene>
<organism evidence="1 2">
    <name type="scientific">Sulfitobacter porphyrae</name>
    <dbReference type="NCBI Taxonomy" id="1246864"/>
    <lineage>
        <taxon>Bacteria</taxon>
        <taxon>Pseudomonadati</taxon>
        <taxon>Pseudomonadota</taxon>
        <taxon>Alphaproteobacteria</taxon>
        <taxon>Rhodobacterales</taxon>
        <taxon>Roseobacteraceae</taxon>
        <taxon>Sulfitobacter</taxon>
    </lineage>
</organism>
<dbReference type="EMBL" id="JBHSWG010000001">
    <property type="protein sequence ID" value="MFC6760444.1"/>
    <property type="molecule type" value="Genomic_DNA"/>
</dbReference>
<name>A0ABW2B3Y2_9RHOB</name>
<evidence type="ECO:0000313" key="2">
    <source>
        <dbReference type="Proteomes" id="UP001596353"/>
    </source>
</evidence>
<reference evidence="2" key="1">
    <citation type="journal article" date="2019" name="Int. J. Syst. Evol. Microbiol.">
        <title>The Global Catalogue of Microorganisms (GCM) 10K type strain sequencing project: providing services to taxonomists for standard genome sequencing and annotation.</title>
        <authorList>
            <consortium name="The Broad Institute Genomics Platform"/>
            <consortium name="The Broad Institute Genome Sequencing Center for Infectious Disease"/>
            <person name="Wu L."/>
            <person name="Ma J."/>
        </authorList>
    </citation>
    <scope>NUCLEOTIDE SEQUENCE [LARGE SCALE GENOMIC DNA]</scope>
    <source>
        <strain evidence="2">CCUG 66188</strain>
    </source>
</reference>
<accession>A0ABW2B3Y2</accession>
<dbReference type="Proteomes" id="UP001596353">
    <property type="component" value="Unassembled WGS sequence"/>
</dbReference>
<protein>
    <recommendedName>
        <fullName evidence="3">HK97 gp10 family phage protein</fullName>
    </recommendedName>
</protein>
<proteinExistence type="predicted"/>